<dbReference type="Proteomes" id="UP000217676">
    <property type="component" value="Chromosome"/>
</dbReference>
<evidence type="ECO:0000256" key="1">
    <source>
        <dbReference type="SAM" id="MobiDB-lite"/>
    </source>
</evidence>
<feature type="region of interest" description="Disordered" evidence="1">
    <location>
        <begin position="32"/>
        <end position="77"/>
    </location>
</feature>
<dbReference type="KEGG" id="slau:SLA_4933"/>
<keyword evidence="3" id="KW-1185">Reference proteome</keyword>
<dbReference type="RefSeq" id="WP_359881251.1">
    <property type="nucleotide sequence ID" value="NZ_JBEYHT010000045.1"/>
</dbReference>
<dbReference type="EMBL" id="AP017424">
    <property type="protein sequence ID" value="BAU85817.1"/>
    <property type="molecule type" value="Genomic_DNA"/>
</dbReference>
<name>A0A160P2P3_STRLU</name>
<reference evidence="2 3" key="1">
    <citation type="journal article" date="2016" name="Genome Announc.">
        <title>Complete Genome Sequence of Thiostrepton-Producing Streptomyces laurentii ATCC 31255.</title>
        <authorList>
            <person name="Doi K."/>
            <person name="Fujino Y."/>
            <person name="Nagayoshi Y."/>
            <person name="Ohshima T."/>
            <person name="Ogata S."/>
        </authorList>
    </citation>
    <scope>NUCLEOTIDE SEQUENCE [LARGE SCALE GENOMIC DNA]</scope>
    <source>
        <strain evidence="2 3">ATCC 31255</strain>
    </source>
</reference>
<sequence>MSVQDDLAAVKRCLEDLVRTVGQLERSITADRGAPVTPVEGRAESMVTIPDTPYDGTMWADSASDDEGLGMRDRHAP</sequence>
<organism evidence="2 3">
    <name type="scientific">Streptomyces laurentii</name>
    <dbReference type="NCBI Taxonomy" id="39478"/>
    <lineage>
        <taxon>Bacteria</taxon>
        <taxon>Bacillati</taxon>
        <taxon>Actinomycetota</taxon>
        <taxon>Actinomycetes</taxon>
        <taxon>Kitasatosporales</taxon>
        <taxon>Streptomycetaceae</taxon>
        <taxon>Streptomyces</taxon>
    </lineage>
</organism>
<accession>A0A160P2P3</accession>
<dbReference type="AlphaFoldDB" id="A0A160P2P3"/>
<evidence type="ECO:0000313" key="3">
    <source>
        <dbReference type="Proteomes" id="UP000217676"/>
    </source>
</evidence>
<gene>
    <name evidence="2" type="ORF">SLA_4933</name>
</gene>
<proteinExistence type="predicted"/>
<evidence type="ECO:0000313" key="2">
    <source>
        <dbReference type="EMBL" id="BAU85817.1"/>
    </source>
</evidence>
<protein>
    <submittedName>
        <fullName evidence="2">Uncharacterized protein</fullName>
    </submittedName>
</protein>